<dbReference type="SUPFAM" id="SSF53850">
    <property type="entry name" value="Periplasmic binding protein-like II"/>
    <property type="match status" value="1"/>
</dbReference>
<dbReference type="InterPro" id="IPR000847">
    <property type="entry name" value="LysR_HTH_N"/>
</dbReference>
<evidence type="ECO:0000256" key="5">
    <source>
        <dbReference type="ARBA" id="ARBA00023163"/>
    </source>
</evidence>
<dbReference type="GO" id="GO:0003700">
    <property type="term" value="F:DNA-binding transcription factor activity"/>
    <property type="evidence" value="ECO:0007669"/>
    <property type="project" value="InterPro"/>
</dbReference>
<dbReference type="SUPFAM" id="SSF46785">
    <property type="entry name" value="Winged helix' DNA-binding domain"/>
    <property type="match status" value="1"/>
</dbReference>
<dbReference type="Pfam" id="PF00126">
    <property type="entry name" value="HTH_1"/>
    <property type="match status" value="1"/>
</dbReference>
<dbReference type="RefSeq" id="WP_001100118.1">
    <property type="nucleotide sequence ID" value="NZ_CP013280.1"/>
</dbReference>
<protein>
    <recommendedName>
        <fullName evidence="2">HTH-type transcriptional regulator CzcR</fullName>
    </recommendedName>
</protein>
<accession>A0A160LKF5</accession>
<dbReference type="AlphaFoldDB" id="A0A160LKF5"/>
<evidence type="ECO:0000256" key="3">
    <source>
        <dbReference type="ARBA" id="ARBA00023015"/>
    </source>
</evidence>
<dbReference type="CDD" id="cd08442">
    <property type="entry name" value="PBP2_YofA_SoxR_like"/>
    <property type="match status" value="1"/>
</dbReference>
<dbReference type="InterPro" id="IPR005119">
    <property type="entry name" value="LysR_subst-bd"/>
</dbReference>
<dbReference type="PROSITE" id="PS50931">
    <property type="entry name" value="HTH_LYSR"/>
    <property type="match status" value="1"/>
</dbReference>
<proteinExistence type="inferred from homology"/>
<dbReference type="Gene3D" id="1.10.10.10">
    <property type="entry name" value="Winged helix-like DNA-binding domain superfamily/Winged helix DNA-binding domain"/>
    <property type="match status" value="1"/>
</dbReference>
<dbReference type="InterPro" id="IPR036388">
    <property type="entry name" value="WH-like_DNA-bd_sf"/>
</dbReference>
<keyword evidence="6" id="KW-0614">Plasmid</keyword>
<sequence>MNVEDFHTFVVVAEKQSISRAAEKLNTVQSNITARIKRLEAQYNVQLFYRHRHGVILTPIGVTLLKYAQKILFLIEESQKEIKYSNVPMGTLKLGSMETTAAIRLPTILSNFNETFPKVELSLETNTTEELIKAVLMREIDGAFIADSASSPLLAEIPVFHETLELLAKNGKKSIVSLEDLKDQKLIVFKSGCFYRKKLENWLLSKGIVPQNTMELNTLDGIIGCVKAGLGITMLTRAVANQMDFTGGLTHYPLPHETGEITTYFIYRKDIVKTHAFNKFLELLPQITKPVNTKIF</sequence>
<dbReference type="InterPro" id="IPR036390">
    <property type="entry name" value="WH_DNA-bd_sf"/>
</dbReference>
<dbReference type="FunFam" id="1.10.10.10:FF:000001">
    <property type="entry name" value="LysR family transcriptional regulator"/>
    <property type="match status" value="1"/>
</dbReference>
<reference evidence="6" key="1">
    <citation type="journal article" date="2017" name="Res. Microbiol.">
        <title>Comparative genomics of extrachromosomal elements in Bacillus thuringiensis subsp. israelensis.</title>
        <authorList>
            <person name="Bolotin A."/>
            <person name="Gillis A."/>
            <person name="Sanchis V."/>
            <person name="Nielsen-LeRoux C."/>
            <person name="Mahillon J."/>
            <person name="Lereclus D."/>
            <person name="Sorokin A."/>
        </authorList>
    </citation>
    <scope>NUCLEOTIDE SEQUENCE</scope>
    <source>
        <strain evidence="6">AM65-52</strain>
        <plasmid evidence="6">pAM65-52-5-100K</plasmid>
    </source>
</reference>
<keyword evidence="5" id="KW-0804">Transcription</keyword>
<gene>
    <name evidence="6" type="ORF">ATN07_34170</name>
</gene>
<dbReference type="PANTHER" id="PTHR30126">
    <property type="entry name" value="HTH-TYPE TRANSCRIPTIONAL REGULATOR"/>
    <property type="match status" value="1"/>
</dbReference>
<name>A0A160LKF5_BACTI</name>
<dbReference type="Gene3D" id="3.40.190.290">
    <property type="match status" value="1"/>
</dbReference>
<geneLocation type="plasmid" evidence="6">
    <name>pAM65-52-5-100K</name>
</geneLocation>
<evidence type="ECO:0000256" key="4">
    <source>
        <dbReference type="ARBA" id="ARBA00023125"/>
    </source>
</evidence>
<keyword evidence="3" id="KW-0805">Transcription regulation</keyword>
<organism evidence="6">
    <name type="scientific">Bacillus thuringiensis subsp. israelensis</name>
    <dbReference type="NCBI Taxonomy" id="1430"/>
    <lineage>
        <taxon>Bacteria</taxon>
        <taxon>Bacillati</taxon>
        <taxon>Bacillota</taxon>
        <taxon>Bacilli</taxon>
        <taxon>Bacillales</taxon>
        <taxon>Bacillaceae</taxon>
        <taxon>Bacillus</taxon>
        <taxon>Bacillus cereus group</taxon>
    </lineage>
</organism>
<dbReference type="Pfam" id="PF03466">
    <property type="entry name" value="LysR_substrate"/>
    <property type="match status" value="1"/>
</dbReference>
<comment type="similarity">
    <text evidence="1">Belongs to the LysR transcriptional regulatory family.</text>
</comment>
<keyword evidence="4" id="KW-0238">DNA-binding</keyword>
<evidence type="ECO:0000313" key="6">
    <source>
        <dbReference type="EMBL" id="AND28754.1"/>
    </source>
</evidence>
<dbReference type="EMBL" id="CP013280">
    <property type="protein sequence ID" value="AND28754.1"/>
    <property type="molecule type" value="Genomic_DNA"/>
</dbReference>
<dbReference type="PRINTS" id="PR00039">
    <property type="entry name" value="HTHLYSR"/>
</dbReference>
<dbReference type="PANTHER" id="PTHR30126:SF40">
    <property type="entry name" value="HTH-TYPE TRANSCRIPTIONAL REGULATOR GLTR"/>
    <property type="match status" value="1"/>
</dbReference>
<evidence type="ECO:0000256" key="1">
    <source>
        <dbReference type="ARBA" id="ARBA00009437"/>
    </source>
</evidence>
<dbReference type="GO" id="GO:0000976">
    <property type="term" value="F:transcription cis-regulatory region binding"/>
    <property type="evidence" value="ECO:0007669"/>
    <property type="project" value="TreeGrafter"/>
</dbReference>
<evidence type="ECO:0000256" key="2">
    <source>
        <dbReference type="ARBA" id="ARBA00018718"/>
    </source>
</evidence>